<dbReference type="Proteomes" id="UP000815677">
    <property type="component" value="Unassembled WGS sequence"/>
</dbReference>
<accession>A0ABQ0KUR7</accession>
<protein>
    <submittedName>
        <fullName evidence="1">Uncharacterized protein</fullName>
    </submittedName>
</protein>
<gene>
    <name evidence="1" type="ORF">MCHLO_00233</name>
</gene>
<name>A0ABQ0KUR7_MYCCL</name>
<dbReference type="EMBL" id="DF838041">
    <property type="protein sequence ID" value="GAT42520.1"/>
    <property type="molecule type" value="Genomic_DNA"/>
</dbReference>
<reference evidence="1" key="1">
    <citation type="submission" date="2014-09" db="EMBL/GenBank/DDBJ databases">
        <title>Genome sequence of the luminous mushroom Mycena chlorophos for searching fungal bioluminescence genes.</title>
        <authorList>
            <person name="Tanaka Y."/>
            <person name="Kasuga D."/>
            <person name="Oba Y."/>
            <person name="Hase S."/>
            <person name="Sato K."/>
            <person name="Oba Y."/>
            <person name="Sakakibara Y."/>
        </authorList>
    </citation>
    <scope>NUCLEOTIDE SEQUENCE</scope>
</reference>
<sequence length="260" mass="28558">MAAADISTSVLLLSNPSSRHEHPLPPRHTLTASKGWIPITRRVHVKQVVACNAIPVSIPAHVIPTAIFMRGVNTEQRPELLDFLRDEFWRLVTIGSRNEGDAIISFLADGLTLEPPTMCSCAVAHCRITSPNGLRCPARRRLYIPLVNSGVSCTLLVDNCNHKHPIAPEIAASRQMPFQLILAIGDDPTSASESSSDDLRPNNAVLKHCQGFRCSRRVACEPMPCTTLRSAGGVRRICPFPHVGEGWTEQYTGTQREEIC</sequence>
<evidence type="ECO:0000313" key="1">
    <source>
        <dbReference type="EMBL" id="GAT42520.1"/>
    </source>
</evidence>
<evidence type="ECO:0000313" key="2">
    <source>
        <dbReference type="Proteomes" id="UP000815677"/>
    </source>
</evidence>
<organism evidence="1 2">
    <name type="scientific">Mycena chlorophos</name>
    <name type="common">Agaric fungus</name>
    <name type="synonym">Agaricus chlorophos</name>
    <dbReference type="NCBI Taxonomy" id="658473"/>
    <lineage>
        <taxon>Eukaryota</taxon>
        <taxon>Fungi</taxon>
        <taxon>Dikarya</taxon>
        <taxon>Basidiomycota</taxon>
        <taxon>Agaricomycotina</taxon>
        <taxon>Agaricomycetes</taxon>
        <taxon>Agaricomycetidae</taxon>
        <taxon>Agaricales</taxon>
        <taxon>Marasmiineae</taxon>
        <taxon>Mycenaceae</taxon>
        <taxon>Mycena</taxon>
    </lineage>
</organism>
<keyword evidence="2" id="KW-1185">Reference proteome</keyword>
<proteinExistence type="predicted"/>